<gene>
    <name evidence="1" type="ORF">J5Y10_06815</name>
</gene>
<keyword evidence="2" id="KW-1185">Reference proteome</keyword>
<comment type="caution">
    <text evidence="1">The sequence shown here is derived from an EMBL/GenBank/DDBJ whole genome shotgun (WGS) entry which is preliminary data.</text>
</comment>
<dbReference type="Proteomes" id="UP000677537">
    <property type="component" value="Unassembled WGS sequence"/>
</dbReference>
<accession>A0A940MV04</accession>
<dbReference type="AlphaFoldDB" id="A0A940MV04"/>
<dbReference type="EMBL" id="JAGIZA010000003">
    <property type="protein sequence ID" value="MBP0492486.1"/>
    <property type="molecule type" value="Genomic_DNA"/>
</dbReference>
<dbReference type="RefSeq" id="WP_209372065.1">
    <property type="nucleotide sequence ID" value="NZ_JAGIZA010000003.1"/>
</dbReference>
<sequence length="85" mass="8749">MTSTPQNAVLAAVDELHGVLSLAEALLQGGRDLDLQGLEREVGTLCDAALALPREEGRATRPALAGLLAQVNGLRSRMSRAGSGA</sequence>
<evidence type="ECO:0000313" key="2">
    <source>
        <dbReference type="Proteomes" id="UP000677537"/>
    </source>
</evidence>
<proteinExistence type="predicted"/>
<protein>
    <submittedName>
        <fullName evidence="1">Uncharacterized protein</fullName>
    </submittedName>
</protein>
<reference evidence="1" key="1">
    <citation type="submission" date="2021-03" db="EMBL/GenBank/DDBJ databases">
        <authorList>
            <person name="So Y."/>
        </authorList>
    </citation>
    <scope>NUCLEOTIDE SEQUENCE</scope>
    <source>
        <strain evidence="1">SG15</strain>
    </source>
</reference>
<organism evidence="1 2">
    <name type="scientific">Roseomonas indoligenes</name>
    <dbReference type="NCBI Taxonomy" id="2820811"/>
    <lineage>
        <taxon>Bacteria</taxon>
        <taxon>Pseudomonadati</taxon>
        <taxon>Pseudomonadota</taxon>
        <taxon>Alphaproteobacteria</taxon>
        <taxon>Acetobacterales</taxon>
        <taxon>Roseomonadaceae</taxon>
        <taxon>Roseomonas</taxon>
    </lineage>
</organism>
<name>A0A940MV04_9PROT</name>
<evidence type="ECO:0000313" key="1">
    <source>
        <dbReference type="EMBL" id="MBP0492486.1"/>
    </source>
</evidence>